<dbReference type="Pfam" id="PF00229">
    <property type="entry name" value="TNF"/>
    <property type="match status" value="1"/>
</dbReference>
<proteinExistence type="evidence at transcript level"/>
<sequence length="228" mass="25128">MQSQEKGEGSGSRTAVVVCAVVVTLLLSIPTTALLSLYFTRDNAKQNLSVQEIHEGNSTHDKLSGVRSPSWMKVNAEKPAAHLIGVPPINKTFAHVHRLQWQSTAGHAFIRNGIHYSPSHSLIIPQQGLYYVYCQVGFRGKGCPSRTPLTLSSQIFHKHDSYPQPILLLAGMETVCGKEKNQGIWYTALTQGALVHLDKSHHLYVNVSNPLLVDYVDGKTFFGIVQIS</sequence>
<comment type="subcellular location">
    <subcellularLocation>
        <location evidence="1">Membrane</location>
        <topology evidence="1">Single-pass type II membrane protein</topology>
    </subcellularLocation>
</comment>
<evidence type="ECO:0000256" key="1">
    <source>
        <dbReference type="ARBA" id="ARBA00004606"/>
    </source>
</evidence>
<reference evidence="11" key="1">
    <citation type="submission" date="2019-10" db="EMBL/GenBank/DDBJ databases">
        <authorList>
            <person name="Heimroth R.D."/>
        </authorList>
    </citation>
    <scope>NUCLEOTIDE SEQUENCE</scope>
</reference>
<evidence type="ECO:0000256" key="6">
    <source>
        <dbReference type="ARBA" id="ARBA00023180"/>
    </source>
</evidence>
<keyword evidence="9" id="KW-1133">Transmembrane helix</keyword>
<dbReference type="GO" id="GO:0005164">
    <property type="term" value="F:tumor necrosis factor receptor binding"/>
    <property type="evidence" value="ECO:0007669"/>
    <property type="project" value="InterPro"/>
</dbReference>
<evidence type="ECO:0000256" key="5">
    <source>
        <dbReference type="ARBA" id="ARBA00023136"/>
    </source>
</evidence>
<dbReference type="SMART" id="SM00207">
    <property type="entry name" value="TNF"/>
    <property type="match status" value="1"/>
</dbReference>
<evidence type="ECO:0000256" key="4">
    <source>
        <dbReference type="ARBA" id="ARBA00022514"/>
    </source>
</evidence>
<evidence type="ECO:0000256" key="7">
    <source>
        <dbReference type="ARBA" id="ARBA00030168"/>
    </source>
</evidence>
<keyword evidence="9" id="KW-0812">Transmembrane</keyword>
<feature type="domain" description="THD" evidence="10">
    <location>
        <begin position="79"/>
        <end position="227"/>
    </location>
</feature>
<comment type="similarity">
    <text evidence="2">Belongs to the tumor necrosis factor family.</text>
</comment>
<dbReference type="InterPro" id="IPR006053">
    <property type="entry name" value="TNF"/>
</dbReference>
<dbReference type="PRINTS" id="PR01237">
    <property type="entry name" value="TNFC"/>
</dbReference>
<evidence type="ECO:0000256" key="3">
    <source>
        <dbReference type="ARBA" id="ARBA00017745"/>
    </source>
</evidence>
<dbReference type="Gene3D" id="2.60.120.40">
    <property type="match status" value="1"/>
</dbReference>
<keyword evidence="4" id="KW-0202">Cytokine</keyword>
<dbReference type="SUPFAM" id="SSF49842">
    <property type="entry name" value="TNF-like"/>
    <property type="match status" value="1"/>
</dbReference>
<dbReference type="PANTHER" id="PTHR11471">
    <property type="entry name" value="TUMOR NECROSIS FACTOR FAMILY MEMBER"/>
    <property type="match status" value="1"/>
</dbReference>
<accession>A0A6G6CWD5</accession>
<dbReference type="PANTHER" id="PTHR11471:SF29">
    <property type="entry name" value="LYMPHOTOXIN-BETA"/>
    <property type="match status" value="1"/>
</dbReference>
<dbReference type="PRINTS" id="PR01234">
    <property type="entry name" value="TNECROSISFCT"/>
</dbReference>
<name>A0A6G6CWD5_LEPPA</name>
<dbReference type="PROSITE" id="PS50049">
    <property type="entry name" value="THD_2"/>
    <property type="match status" value="1"/>
</dbReference>
<feature type="transmembrane region" description="Helical" evidence="9">
    <location>
        <begin position="15"/>
        <end position="39"/>
    </location>
</feature>
<dbReference type="GO" id="GO:0006955">
    <property type="term" value="P:immune response"/>
    <property type="evidence" value="ECO:0007669"/>
    <property type="project" value="InterPro"/>
</dbReference>
<dbReference type="AlphaFoldDB" id="A0A6G6CWD5"/>
<dbReference type="GO" id="GO:0005125">
    <property type="term" value="F:cytokine activity"/>
    <property type="evidence" value="ECO:0007669"/>
    <property type="project" value="UniProtKB-KW"/>
</dbReference>
<keyword evidence="6" id="KW-0325">Glycoprotein</keyword>
<dbReference type="EMBL" id="MN536219">
    <property type="protein sequence ID" value="QIE07162.1"/>
    <property type="molecule type" value="mRNA"/>
</dbReference>
<evidence type="ECO:0000313" key="11">
    <source>
        <dbReference type="EMBL" id="QIE07162.1"/>
    </source>
</evidence>
<dbReference type="PROSITE" id="PS00251">
    <property type="entry name" value="THD_1"/>
    <property type="match status" value="1"/>
</dbReference>
<dbReference type="CDD" id="cd00184">
    <property type="entry name" value="TNF"/>
    <property type="match status" value="1"/>
</dbReference>
<gene>
    <name evidence="11" type="primary">TNFSF3</name>
</gene>
<protein>
    <recommendedName>
        <fullName evidence="3">Lymphotoxin-beta</fullName>
    </recommendedName>
    <alternativeName>
        <fullName evidence="7">Tumor necrosis factor C</fullName>
    </alternativeName>
    <alternativeName>
        <fullName evidence="8">Tumor necrosis factor ligand superfamily member 3</fullName>
    </alternativeName>
</protein>
<dbReference type="InterPro" id="IPR021184">
    <property type="entry name" value="TNF_CS"/>
</dbReference>
<evidence type="ECO:0000256" key="8">
    <source>
        <dbReference type="ARBA" id="ARBA00033262"/>
    </source>
</evidence>
<dbReference type="InterPro" id="IPR006052">
    <property type="entry name" value="TNF_dom"/>
</dbReference>
<dbReference type="GO" id="GO:0005615">
    <property type="term" value="C:extracellular space"/>
    <property type="evidence" value="ECO:0007669"/>
    <property type="project" value="UniProtKB-KW"/>
</dbReference>
<evidence type="ECO:0000256" key="2">
    <source>
        <dbReference type="ARBA" id="ARBA00008670"/>
    </source>
</evidence>
<dbReference type="InterPro" id="IPR008983">
    <property type="entry name" value="Tumour_necrosis_fac-like_dom"/>
</dbReference>
<organism evidence="11">
    <name type="scientific">Lepidosiren paradoxus</name>
    <name type="common">South American lungfish</name>
    <dbReference type="NCBI Taxonomy" id="7883"/>
    <lineage>
        <taxon>Eukaryota</taxon>
        <taxon>Metazoa</taxon>
        <taxon>Chordata</taxon>
        <taxon>Craniata</taxon>
        <taxon>Vertebrata</taxon>
        <taxon>Euteleostomi</taxon>
        <taxon>Dipnomorpha</taxon>
        <taxon>Ceratodontiformes</taxon>
        <taxon>Lepidosirenoidei</taxon>
        <taxon>Lepidosirenidae</taxon>
        <taxon>Lepidosiren</taxon>
    </lineage>
</organism>
<evidence type="ECO:0000259" key="10">
    <source>
        <dbReference type="PROSITE" id="PS50049"/>
    </source>
</evidence>
<dbReference type="GO" id="GO:0016020">
    <property type="term" value="C:membrane"/>
    <property type="evidence" value="ECO:0007669"/>
    <property type="project" value="UniProtKB-SubCell"/>
</dbReference>
<evidence type="ECO:0000256" key="9">
    <source>
        <dbReference type="SAM" id="Phobius"/>
    </source>
</evidence>
<dbReference type="InterPro" id="IPR002961">
    <property type="entry name" value="TNF_C"/>
</dbReference>
<keyword evidence="5 9" id="KW-0472">Membrane</keyword>